<sequence length="346" mass="36247">MEWDDCTVKASTDSASARPTIYDVAHRAGVSKSLVSLVLRGSPNVSDPRREAVQAAIDELGYRPSRAASALAANRTQSIGLLIDDFHNPWFVEVLRGLRSVLDPAGWNISVADLQLEALSGRNPLDGFLAMHVDGLIIAAEPHAAPPLRNLDVPFVVAGVRELDSGPADVVASDEVQGAGLAVEHLVQLGHRRIAHLSGTGGSAKARLDGYLRSVRAAGLEPLVVGESGDTTEEAGYTAARELFSGHDGVTAVFAANDTMALGALAALKEHGLRTPEDVSVVGYDNTPLAESRYLDLTSIDSHNASIGSEAARALLGRIAEPSAPRRQLLLAPSLMARGSTAAPPS</sequence>
<evidence type="ECO:0000256" key="3">
    <source>
        <dbReference type="ARBA" id="ARBA00023163"/>
    </source>
</evidence>
<keyword evidence="3" id="KW-0804">Transcription</keyword>
<feature type="domain" description="HTH lacI-type" evidence="4">
    <location>
        <begin position="19"/>
        <end position="73"/>
    </location>
</feature>
<evidence type="ECO:0000259" key="4">
    <source>
        <dbReference type="PROSITE" id="PS50932"/>
    </source>
</evidence>
<dbReference type="CDD" id="cd06267">
    <property type="entry name" value="PBP1_LacI_sugar_binding-like"/>
    <property type="match status" value="1"/>
</dbReference>
<dbReference type="SMART" id="SM00354">
    <property type="entry name" value="HTH_LACI"/>
    <property type="match status" value="1"/>
</dbReference>
<dbReference type="InterPro" id="IPR010982">
    <property type="entry name" value="Lambda_DNA-bd_dom_sf"/>
</dbReference>
<dbReference type="EMBL" id="CP001341">
    <property type="protein sequence ID" value="ACL38119.1"/>
    <property type="molecule type" value="Genomic_DNA"/>
</dbReference>
<dbReference type="Gene3D" id="1.10.260.40">
    <property type="entry name" value="lambda repressor-like DNA-binding domains"/>
    <property type="match status" value="1"/>
</dbReference>
<dbReference type="STRING" id="452863.Achl_0116"/>
<dbReference type="PANTHER" id="PTHR30146:SF109">
    <property type="entry name" value="HTH-TYPE TRANSCRIPTIONAL REGULATOR GALS"/>
    <property type="match status" value="1"/>
</dbReference>
<keyword evidence="1" id="KW-0805">Transcription regulation</keyword>
<dbReference type="PROSITE" id="PS50932">
    <property type="entry name" value="HTH_LACI_2"/>
    <property type="match status" value="1"/>
</dbReference>
<dbReference type="InterPro" id="IPR000843">
    <property type="entry name" value="HTH_LacI"/>
</dbReference>
<dbReference type="eggNOG" id="COG1609">
    <property type="taxonomic scope" value="Bacteria"/>
</dbReference>
<proteinExistence type="predicted"/>
<dbReference type="Pfam" id="PF00356">
    <property type="entry name" value="LacI"/>
    <property type="match status" value="1"/>
</dbReference>
<dbReference type="InterPro" id="IPR028082">
    <property type="entry name" value="Peripla_BP_I"/>
</dbReference>
<dbReference type="SUPFAM" id="SSF53822">
    <property type="entry name" value="Periplasmic binding protein-like I"/>
    <property type="match status" value="1"/>
</dbReference>
<dbReference type="Proteomes" id="UP000002505">
    <property type="component" value="Chromosome"/>
</dbReference>
<evidence type="ECO:0000313" key="5">
    <source>
        <dbReference type="EMBL" id="ACL38119.1"/>
    </source>
</evidence>
<evidence type="ECO:0000256" key="1">
    <source>
        <dbReference type="ARBA" id="ARBA00023015"/>
    </source>
</evidence>
<keyword evidence="2" id="KW-0238">DNA-binding</keyword>
<dbReference type="CDD" id="cd01392">
    <property type="entry name" value="HTH_LacI"/>
    <property type="match status" value="1"/>
</dbReference>
<gene>
    <name evidence="5" type="ordered locus">Achl_0116</name>
</gene>
<keyword evidence="6" id="KW-1185">Reference proteome</keyword>
<dbReference type="PANTHER" id="PTHR30146">
    <property type="entry name" value="LACI-RELATED TRANSCRIPTIONAL REPRESSOR"/>
    <property type="match status" value="1"/>
</dbReference>
<dbReference type="Pfam" id="PF13377">
    <property type="entry name" value="Peripla_BP_3"/>
    <property type="match status" value="1"/>
</dbReference>
<name>B8H8E5_PSECP</name>
<dbReference type="OrthoDB" id="3467214at2"/>
<dbReference type="GO" id="GO:0003700">
    <property type="term" value="F:DNA-binding transcription factor activity"/>
    <property type="evidence" value="ECO:0007669"/>
    <property type="project" value="TreeGrafter"/>
</dbReference>
<dbReference type="HOGENOM" id="CLU_037628_6_1_11"/>
<dbReference type="AlphaFoldDB" id="B8H8E5"/>
<organism evidence="5 6">
    <name type="scientific">Pseudarthrobacter chlorophenolicus (strain ATCC 700700 / DSM 12829 / CIP 107037 / JCM 12360 / KCTC 9906 / NCIMB 13794 / A6)</name>
    <name type="common">Arthrobacter chlorophenolicus</name>
    <dbReference type="NCBI Taxonomy" id="452863"/>
    <lineage>
        <taxon>Bacteria</taxon>
        <taxon>Bacillati</taxon>
        <taxon>Actinomycetota</taxon>
        <taxon>Actinomycetes</taxon>
        <taxon>Micrococcales</taxon>
        <taxon>Micrococcaceae</taxon>
        <taxon>Pseudarthrobacter</taxon>
    </lineage>
</organism>
<dbReference type="GO" id="GO:0000976">
    <property type="term" value="F:transcription cis-regulatory region binding"/>
    <property type="evidence" value="ECO:0007669"/>
    <property type="project" value="TreeGrafter"/>
</dbReference>
<evidence type="ECO:0000313" key="6">
    <source>
        <dbReference type="Proteomes" id="UP000002505"/>
    </source>
</evidence>
<dbReference type="InterPro" id="IPR046335">
    <property type="entry name" value="LacI/GalR-like_sensor"/>
</dbReference>
<reference evidence="5" key="1">
    <citation type="submission" date="2009-01" db="EMBL/GenBank/DDBJ databases">
        <title>Complete sequence of chromosome of Arthrobacter chlorophenolicus A6.</title>
        <authorList>
            <consortium name="US DOE Joint Genome Institute"/>
            <person name="Lucas S."/>
            <person name="Copeland A."/>
            <person name="Lapidus A."/>
            <person name="Glavina del Rio T."/>
            <person name="Tice H."/>
            <person name="Bruce D."/>
            <person name="Goodwin L."/>
            <person name="Pitluck S."/>
            <person name="Goltsman E."/>
            <person name="Clum A."/>
            <person name="Larimer F."/>
            <person name="Land M."/>
            <person name="Hauser L."/>
            <person name="Kyrpides N."/>
            <person name="Mikhailova N."/>
            <person name="Jansson J."/>
            <person name="Richardson P."/>
        </authorList>
    </citation>
    <scope>NUCLEOTIDE SEQUENCE [LARGE SCALE GENOMIC DNA]</scope>
    <source>
        <strain evidence="5">A6</strain>
    </source>
</reference>
<accession>B8H8E5</accession>
<evidence type="ECO:0000256" key="2">
    <source>
        <dbReference type="ARBA" id="ARBA00023125"/>
    </source>
</evidence>
<dbReference type="Gene3D" id="3.40.50.2300">
    <property type="match status" value="2"/>
</dbReference>
<protein>
    <submittedName>
        <fullName evidence="5">Transcriptional regulator, LacI family</fullName>
    </submittedName>
</protein>
<dbReference type="KEGG" id="ach:Achl_0116"/>
<dbReference type="SUPFAM" id="SSF47413">
    <property type="entry name" value="lambda repressor-like DNA-binding domains"/>
    <property type="match status" value="1"/>
</dbReference>